<reference evidence="15 16" key="1">
    <citation type="journal article" date="2024" name="bioRxiv">
        <title>A reference genome for Trichogramma kaykai: A tiny desert-dwelling parasitoid wasp with competing sex-ratio distorters.</title>
        <authorList>
            <person name="Culotta J."/>
            <person name="Lindsey A.R."/>
        </authorList>
    </citation>
    <scope>NUCLEOTIDE SEQUENCE [LARGE SCALE GENOMIC DNA]</scope>
    <source>
        <strain evidence="15 16">KSX58</strain>
    </source>
</reference>
<dbReference type="Gene3D" id="1.10.510.10">
    <property type="entry name" value="Transferase(Phosphotransferase) domain 1"/>
    <property type="match status" value="1"/>
</dbReference>
<dbReference type="InterPro" id="IPR011009">
    <property type="entry name" value="Kinase-like_dom_sf"/>
</dbReference>
<dbReference type="InterPro" id="IPR000333">
    <property type="entry name" value="TGFB_receptor"/>
</dbReference>
<evidence type="ECO:0000256" key="4">
    <source>
        <dbReference type="ARBA" id="ARBA00022527"/>
    </source>
</evidence>
<protein>
    <recommendedName>
        <fullName evidence="3">receptor protein serine/threonine kinase</fullName>
        <ecNumber evidence="3">2.7.11.30</ecNumber>
    </recommendedName>
</protein>
<evidence type="ECO:0000256" key="5">
    <source>
        <dbReference type="ARBA" id="ARBA00022679"/>
    </source>
</evidence>
<evidence type="ECO:0000313" key="15">
    <source>
        <dbReference type="EMBL" id="KAL3407507.1"/>
    </source>
</evidence>
<keyword evidence="8" id="KW-0547">Nucleotide-binding</keyword>
<dbReference type="GO" id="GO:0005524">
    <property type="term" value="F:ATP binding"/>
    <property type="evidence" value="ECO:0007669"/>
    <property type="project" value="UniProtKB-KW"/>
</dbReference>
<dbReference type="InterPro" id="IPR000719">
    <property type="entry name" value="Prot_kinase_dom"/>
</dbReference>
<name>A0ABD2XQE7_9HYME</name>
<evidence type="ECO:0000256" key="8">
    <source>
        <dbReference type="ARBA" id="ARBA00022741"/>
    </source>
</evidence>
<evidence type="ECO:0000313" key="16">
    <source>
        <dbReference type="Proteomes" id="UP001627154"/>
    </source>
</evidence>
<evidence type="ECO:0000256" key="13">
    <source>
        <dbReference type="ARBA" id="ARBA00023170"/>
    </source>
</evidence>
<keyword evidence="6" id="KW-0812">Transmembrane</keyword>
<keyword evidence="9" id="KW-0418">Kinase</keyword>
<evidence type="ECO:0000259" key="14">
    <source>
        <dbReference type="PROSITE" id="PS50011"/>
    </source>
</evidence>
<gene>
    <name evidence="15" type="ORF">TKK_000482</name>
</gene>
<comment type="similarity">
    <text evidence="2">Belongs to the protein kinase superfamily. TKL Ser/Thr protein kinase family. TGFB receptor subfamily.</text>
</comment>
<dbReference type="AlphaFoldDB" id="A0ABD2XQE7"/>
<keyword evidence="11" id="KW-1133">Transmembrane helix</keyword>
<evidence type="ECO:0000256" key="1">
    <source>
        <dbReference type="ARBA" id="ARBA00004479"/>
    </source>
</evidence>
<keyword evidence="7" id="KW-0732">Signal</keyword>
<keyword evidence="4" id="KW-0723">Serine/threonine-protein kinase</keyword>
<dbReference type="EMBL" id="JBJJXI010000007">
    <property type="protein sequence ID" value="KAL3407507.1"/>
    <property type="molecule type" value="Genomic_DNA"/>
</dbReference>
<feature type="domain" description="Protein kinase" evidence="14">
    <location>
        <begin position="1"/>
        <end position="140"/>
    </location>
</feature>
<accession>A0ABD2XQE7</accession>
<dbReference type="EC" id="2.7.11.30" evidence="3"/>
<evidence type="ECO:0000256" key="10">
    <source>
        <dbReference type="ARBA" id="ARBA00022840"/>
    </source>
</evidence>
<keyword evidence="5" id="KW-0808">Transferase</keyword>
<dbReference type="PANTHER" id="PTHR23255:SF71">
    <property type="entry name" value="RECEPTOR PROTEIN SERINE_THREONINE KINASE"/>
    <property type="match status" value="1"/>
</dbReference>
<keyword evidence="10" id="KW-0067">ATP-binding</keyword>
<comment type="subcellular location">
    <subcellularLocation>
        <location evidence="1">Membrane</location>
        <topology evidence="1">Single-pass type I membrane protein</topology>
    </subcellularLocation>
</comment>
<evidence type="ECO:0000256" key="11">
    <source>
        <dbReference type="ARBA" id="ARBA00022989"/>
    </source>
</evidence>
<organism evidence="15 16">
    <name type="scientific">Trichogramma kaykai</name>
    <dbReference type="NCBI Taxonomy" id="54128"/>
    <lineage>
        <taxon>Eukaryota</taxon>
        <taxon>Metazoa</taxon>
        <taxon>Ecdysozoa</taxon>
        <taxon>Arthropoda</taxon>
        <taxon>Hexapoda</taxon>
        <taxon>Insecta</taxon>
        <taxon>Pterygota</taxon>
        <taxon>Neoptera</taxon>
        <taxon>Endopterygota</taxon>
        <taxon>Hymenoptera</taxon>
        <taxon>Apocrita</taxon>
        <taxon>Proctotrupomorpha</taxon>
        <taxon>Chalcidoidea</taxon>
        <taxon>Trichogrammatidae</taxon>
        <taxon>Trichogramma</taxon>
    </lineage>
</organism>
<comment type="caution">
    <text evidence="15">The sequence shown here is derived from an EMBL/GenBank/DDBJ whole genome shotgun (WGS) entry which is preliminary data.</text>
</comment>
<proteinExistence type="inferred from homology"/>
<evidence type="ECO:0000256" key="6">
    <source>
        <dbReference type="ARBA" id="ARBA00022692"/>
    </source>
</evidence>
<evidence type="ECO:0000256" key="12">
    <source>
        <dbReference type="ARBA" id="ARBA00023136"/>
    </source>
</evidence>
<evidence type="ECO:0000256" key="3">
    <source>
        <dbReference type="ARBA" id="ARBA00012401"/>
    </source>
</evidence>
<evidence type="ECO:0000256" key="7">
    <source>
        <dbReference type="ARBA" id="ARBA00022729"/>
    </source>
</evidence>
<dbReference type="GO" id="GO:0016020">
    <property type="term" value="C:membrane"/>
    <property type="evidence" value="ECO:0007669"/>
    <property type="project" value="UniProtKB-SubCell"/>
</dbReference>
<dbReference type="PANTHER" id="PTHR23255">
    <property type="entry name" value="TRANSFORMING GROWTH FACTOR-BETA RECEPTOR TYPE I AND II"/>
    <property type="match status" value="1"/>
</dbReference>
<dbReference type="GO" id="GO:0004675">
    <property type="term" value="F:transmembrane receptor protein serine/threonine kinase activity"/>
    <property type="evidence" value="ECO:0007669"/>
    <property type="project" value="UniProtKB-EC"/>
</dbReference>
<keyword evidence="13" id="KW-0675">Receptor</keyword>
<dbReference type="PROSITE" id="PS50011">
    <property type="entry name" value="PROTEIN_KINASE_DOM"/>
    <property type="match status" value="1"/>
</dbReference>
<evidence type="ECO:0000256" key="9">
    <source>
        <dbReference type="ARBA" id="ARBA00022777"/>
    </source>
</evidence>
<evidence type="ECO:0000256" key="2">
    <source>
        <dbReference type="ARBA" id="ARBA00009605"/>
    </source>
</evidence>
<keyword evidence="12" id="KW-0472">Membrane</keyword>
<sequence length="140" mass="15846">MTSSTTKIRIVFDASTKTMDEEELISLCLSNGTCAIGDLDLAIRQDQPADSIKVQVGPKRYMAPDVIEETIIMADFNFFKRADVYTLGLLIWKTARRCNVGGFHEGYELPFNEFVRSDPNVEQMHKIICVEQKRPSIPNT</sequence>
<dbReference type="Proteomes" id="UP001627154">
    <property type="component" value="Unassembled WGS sequence"/>
</dbReference>
<keyword evidence="16" id="KW-1185">Reference proteome</keyword>
<dbReference type="SUPFAM" id="SSF56112">
    <property type="entry name" value="Protein kinase-like (PK-like)"/>
    <property type="match status" value="1"/>
</dbReference>